<accession>A0A7X1FNR9</accession>
<dbReference type="Proteomes" id="UP000566813">
    <property type="component" value="Unassembled WGS sequence"/>
</dbReference>
<evidence type="ECO:0000313" key="3">
    <source>
        <dbReference type="Proteomes" id="UP000566813"/>
    </source>
</evidence>
<feature type="transmembrane region" description="Helical" evidence="1">
    <location>
        <begin position="71"/>
        <end position="88"/>
    </location>
</feature>
<evidence type="ECO:0000313" key="2">
    <source>
        <dbReference type="EMBL" id="MBC2664088.1"/>
    </source>
</evidence>
<feature type="transmembrane region" description="Helical" evidence="1">
    <location>
        <begin position="94"/>
        <end position="118"/>
    </location>
</feature>
<gene>
    <name evidence="2" type="ORF">H7F51_01000</name>
</gene>
<protein>
    <submittedName>
        <fullName evidence="2">Uncharacterized protein</fullName>
    </submittedName>
</protein>
<name>A0A7X1FNR9_9SPHN</name>
<sequence length="137" mass="15326">MRPQSIIYFERIIFGTLILGVIQNFFGWNRAIDLVATTQSNPVFFIVFVQIFTYLLIGTLTLLVSRRRSKVAMWISITMFVIGIPVLFKIVASGLLFGSGAITALQTIGQLIAFALLFTSSSRHWMSGEAQSVEVFQ</sequence>
<organism evidence="2 3">
    <name type="scientific">Novosphingobium flavum</name>
    <dbReference type="NCBI Taxonomy" id="1778672"/>
    <lineage>
        <taxon>Bacteria</taxon>
        <taxon>Pseudomonadati</taxon>
        <taxon>Pseudomonadota</taxon>
        <taxon>Alphaproteobacteria</taxon>
        <taxon>Sphingomonadales</taxon>
        <taxon>Sphingomonadaceae</taxon>
        <taxon>Novosphingobium</taxon>
    </lineage>
</organism>
<feature type="transmembrane region" description="Helical" evidence="1">
    <location>
        <begin position="43"/>
        <end position="64"/>
    </location>
</feature>
<keyword evidence="1" id="KW-0472">Membrane</keyword>
<dbReference type="RefSeq" id="WP_185662338.1">
    <property type="nucleotide sequence ID" value="NZ_JACLAW010000001.1"/>
</dbReference>
<dbReference type="EMBL" id="JACLAW010000001">
    <property type="protein sequence ID" value="MBC2664088.1"/>
    <property type="molecule type" value="Genomic_DNA"/>
</dbReference>
<evidence type="ECO:0000256" key="1">
    <source>
        <dbReference type="SAM" id="Phobius"/>
    </source>
</evidence>
<dbReference type="AlphaFoldDB" id="A0A7X1FNR9"/>
<keyword evidence="3" id="KW-1185">Reference proteome</keyword>
<comment type="caution">
    <text evidence="2">The sequence shown here is derived from an EMBL/GenBank/DDBJ whole genome shotgun (WGS) entry which is preliminary data.</text>
</comment>
<feature type="transmembrane region" description="Helical" evidence="1">
    <location>
        <begin position="12"/>
        <end position="31"/>
    </location>
</feature>
<reference evidence="2 3" key="1">
    <citation type="submission" date="2020-08" db="EMBL/GenBank/DDBJ databases">
        <title>The genome sequence of type strain Novosphingobium flavum NBRC 111647.</title>
        <authorList>
            <person name="Liu Y."/>
        </authorList>
    </citation>
    <scope>NUCLEOTIDE SEQUENCE [LARGE SCALE GENOMIC DNA]</scope>
    <source>
        <strain evidence="2 3">NBRC 111647</strain>
    </source>
</reference>
<proteinExistence type="predicted"/>
<keyword evidence="1" id="KW-0812">Transmembrane</keyword>
<keyword evidence="1" id="KW-1133">Transmembrane helix</keyword>